<comment type="similarity">
    <text evidence="2 10 11">Belongs to the TonB-dependent receptor family.</text>
</comment>
<evidence type="ECO:0000256" key="1">
    <source>
        <dbReference type="ARBA" id="ARBA00004571"/>
    </source>
</evidence>
<evidence type="ECO:0000256" key="11">
    <source>
        <dbReference type="RuleBase" id="RU003357"/>
    </source>
</evidence>
<dbReference type="InterPro" id="IPR037066">
    <property type="entry name" value="Plug_dom_sf"/>
</dbReference>
<evidence type="ECO:0000256" key="4">
    <source>
        <dbReference type="ARBA" id="ARBA00022452"/>
    </source>
</evidence>
<keyword evidence="6 11" id="KW-0798">TonB box</keyword>
<evidence type="ECO:0000256" key="10">
    <source>
        <dbReference type="PROSITE-ProRule" id="PRU01360"/>
    </source>
</evidence>
<keyword evidence="7 10" id="KW-0472">Membrane</keyword>
<evidence type="ECO:0000256" key="7">
    <source>
        <dbReference type="ARBA" id="ARBA00023136"/>
    </source>
</evidence>
<dbReference type="GO" id="GO:0044718">
    <property type="term" value="P:siderophore transmembrane transport"/>
    <property type="evidence" value="ECO:0007669"/>
    <property type="project" value="TreeGrafter"/>
</dbReference>
<evidence type="ECO:0000313" key="16">
    <source>
        <dbReference type="Proteomes" id="UP000541535"/>
    </source>
</evidence>
<protein>
    <submittedName>
        <fullName evidence="15">Iron complex outermembrane receptor protein</fullName>
    </submittedName>
</protein>
<dbReference type="GO" id="GO:0009279">
    <property type="term" value="C:cell outer membrane"/>
    <property type="evidence" value="ECO:0007669"/>
    <property type="project" value="UniProtKB-SubCell"/>
</dbReference>
<gene>
    <name evidence="15" type="ORF">FHS03_000376</name>
</gene>
<organism evidence="15 16">
    <name type="scientific">Pseudoduganella violacea</name>
    <dbReference type="NCBI Taxonomy" id="1715466"/>
    <lineage>
        <taxon>Bacteria</taxon>
        <taxon>Pseudomonadati</taxon>
        <taxon>Pseudomonadota</taxon>
        <taxon>Betaproteobacteria</taxon>
        <taxon>Burkholderiales</taxon>
        <taxon>Oxalobacteraceae</taxon>
        <taxon>Telluria group</taxon>
        <taxon>Pseudoduganella</taxon>
    </lineage>
</organism>
<keyword evidence="3 10" id="KW-0813">Transport</keyword>
<feature type="domain" description="TonB-dependent receptor-like beta-barrel" evidence="13">
    <location>
        <begin position="267"/>
        <end position="691"/>
    </location>
</feature>
<dbReference type="AlphaFoldDB" id="A0A7W5B6A2"/>
<evidence type="ECO:0000256" key="12">
    <source>
        <dbReference type="SAM" id="SignalP"/>
    </source>
</evidence>
<keyword evidence="4 10" id="KW-1134">Transmembrane beta strand</keyword>
<keyword evidence="16" id="KW-1185">Reference proteome</keyword>
<evidence type="ECO:0000256" key="9">
    <source>
        <dbReference type="ARBA" id="ARBA00023237"/>
    </source>
</evidence>
<dbReference type="InterPro" id="IPR000531">
    <property type="entry name" value="Beta-barrel_TonB"/>
</dbReference>
<evidence type="ECO:0000313" key="15">
    <source>
        <dbReference type="EMBL" id="MBB3117357.1"/>
    </source>
</evidence>
<dbReference type="InterPro" id="IPR012910">
    <property type="entry name" value="Plug_dom"/>
</dbReference>
<feature type="signal peptide" evidence="12">
    <location>
        <begin position="1"/>
        <end position="24"/>
    </location>
</feature>
<dbReference type="SUPFAM" id="SSF56935">
    <property type="entry name" value="Porins"/>
    <property type="match status" value="1"/>
</dbReference>
<comment type="caution">
    <text evidence="15">The sequence shown here is derived from an EMBL/GenBank/DDBJ whole genome shotgun (WGS) entry which is preliminary data.</text>
</comment>
<evidence type="ECO:0000256" key="3">
    <source>
        <dbReference type="ARBA" id="ARBA00022448"/>
    </source>
</evidence>
<evidence type="ECO:0000256" key="6">
    <source>
        <dbReference type="ARBA" id="ARBA00023077"/>
    </source>
</evidence>
<dbReference type="PANTHER" id="PTHR30069">
    <property type="entry name" value="TONB-DEPENDENT OUTER MEMBRANE RECEPTOR"/>
    <property type="match status" value="1"/>
</dbReference>
<evidence type="ECO:0000256" key="2">
    <source>
        <dbReference type="ARBA" id="ARBA00009810"/>
    </source>
</evidence>
<accession>A0A7W5B6A2</accession>
<evidence type="ECO:0000259" key="14">
    <source>
        <dbReference type="Pfam" id="PF07715"/>
    </source>
</evidence>
<comment type="subcellular location">
    <subcellularLocation>
        <location evidence="1 10">Cell outer membrane</location>
        <topology evidence="1 10">Multi-pass membrane protein</topology>
    </subcellularLocation>
</comment>
<dbReference type="Proteomes" id="UP000541535">
    <property type="component" value="Unassembled WGS sequence"/>
</dbReference>
<dbReference type="RefSeq" id="WP_183439316.1">
    <property type="nucleotide sequence ID" value="NZ_JACHXD010000001.1"/>
</dbReference>
<dbReference type="InterPro" id="IPR039426">
    <property type="entry name" value="TonB-dep_rcpt-like"/>
</dbReference>
<sequence length="740" mass="80775">MQYPVRPSAMALAVAALISGTAPAAYADEAQQMPTVLVTASKFVPVPVTAGSLDAEQMAGKRSALNDTAQLLSDVPGMSLAAGGAVSSLPVIHGLADDRNRIKIDGMDLISACANHMNPPLSYIDPANVGNIKVYTSLIPVSLGGDSIGGAIVVASQNPRFAKAGEGLLTTGELGTFYRSNGHARGVQAAATIASENLSFSYNGSTARSDNYEAARDFKPGVNAVATKIGDHWIAGDEVASSSYKTENHALNLAMRSGQHLFEFKAGFQDMPYQGFPNQHMDMTKNRSTQLNFVYTGQFDWGTLVTRLYQEKTRHQMDFSNDKLFWYGAARNVAGMPMETKGKNNGVSVKADIALSPIDQLRVGGELQRYRLDDWWPPVANSMMMSPNTFMNINNGKRDRFDLYGEWEREWTSKWTSLIGLRADRVSMNAGNVQGYNTMPMGYGNDAARFNAADRKKTDNNYNLTALARYTANANQSFEGGISRKARSPSLYERYTWSTNGMGMTMNNWINDGNGYVGDINLKPEVAHTLSLSMDLHDGAGKQWDLKVAPYFTRVNNYIDAACLTKCSPNRFNYLKVVNRDAKLYGFDLSGSAKLGKIEGFGSFTGKGVLSYVRGKTTDGDNLYNIMPLNARLSVEHRMGNWTTTVEEVLVRSKSKLSQVRNEMETGGYGLLNLRTSYEAKAYRIDIGLDNAFNKFYSQPLGGAYIGQGVTMSLNGGGAPYGITVPGMGRSLYAALKLKF</sequence>
<keyword evidence="9 10" id="KW-0998">Cell outer membrane</keyword>
<evidence type="ECO:0000259" key="13">
    <source>
        <dbReference type="Pfam" id="PF00593"/>
    </source>
</evidence>
<keyword evidence="8 15" id="KW-0675">Receptor</keyword>
<keyword evidence="5 10" id="KW-0812">Transmembrane</keyword>
<dbReference type="Pfam" id="PF07715">
    <property type="entry name" value="Plug"/>
    <property type="match status" value="1"/>
</dbReference>
<dbReference type="PROSITE" id="PS52016">
    <property type="entry name" value="TONB_DEPENDENT_REC_3"/>
    <property type="match status" value="1"/>
</dbReference>
<feature type="domain" description="TonB-dependent receptor plug" evidence="14">
    <location>
        <begin position="48"/>
        <end position="151"/>
    </location>
</feature>
<reference evidence="15 16" key="1">
    <citation type="submission" date="2020-08" db="EMBL/GenBank/DDBJ databases">
        <title>Genomic Encyclopedia of Type Strains, Phase III (KMG-III): the genomes of soil and plant-associated and newly described type strains.</title>
        <authorList>
            <person name="Whitman W."/>
        </authorList>
    </citation>
    <scope>NUCLEOTIDE SEQUENCE [LARGE SCALE GENOMIC DNA]</scope>
    <source>
        <strain evidence="15 16">CECT 8897</strain>
    </source>
</reference>
<dbReference type="Gene3D" id="2.170.130.10">
    <property type="entry name" value="TonB-dependent receptor, plug domain"/>
    <property type="match status" value="1"/>
</dbReference>
<name>A0A7W5B6A2_9BURK</name>
<dbReference type="Pfam" id="PF00593">
    <property type="entry name" value="TonB_dep_Rec_b-barrel"/>
    <property type="match status" value="1"/>
</dbReference>
<feature type="chain" id="PRO_5031188735" evidence="12">
    <location>
        <begin position="25"/>
        <end position="740"/>
    </location>
</feature>
<evidence type="ECO:0000256" key="5">
    <source>
        <dbReference type="ARBA" id="ARBA00022692"/>
    </source>
</evidence>
<evidence type="ECO:0000256" key="8">
    <source>
        <dbReference type="ARBA" id="ARBA00023170"/>
    </source>
</evidence>
<keyword evidence="12" id="KW-0732">Signal</keyword>
<proteinExistence type="inferred from homology"/>
<dbReference type="EMBL" id="JACHXD010000001">
    <property type="protein sequence ID" value="MBB3117357.1"/>
    <property type="molecule type" value="Genomic_DNA"/>
</dbReference>
<dbReference type="InterPro" id="IPR036942">
    <property type="entry name" value="Beta-barrel_TonB_sf"/>
</dbReference>
<dbReference type="Gene3D" id="2.40.170.20">
    <property type="entry name" value="TonB-dependent receptor, beta-barrel domain"/>
    <property type="match status" value="1"/>
</dbReference>
<dbReference type="GO" id="GO:0015344">
    <property type="term" value="F:siderophore uptake transmembrane transporter activity"/>
    <property type="evidence" value="ECO:0007669"/>
    <property type="project" value="TreeGrafter"/>
</dbReference>
<dbReference type="PANTHER" id="PTHR30069:SF49">
    <property type="entry name" value="OUTER MEMBRANE PROTEIN C"/>
    <property type="match status" value="1"/>
</dbReference>